<dbReference type="EMBL" id="JAENIJ010000067">
    <property type="protein sequence ID" value="MBK1884629.1"/>
    <property type="molecule type" value="Genomic_DNA"/>
</dbReference>
<dbReference type="Proteomes" id="UP000603141">
    <property type="component" value="Unassembled WGS sequence"/>
</dbReference>
<gene>
    <name evidence="3" type="ORF">JIN85_19590</name>
</gene>
<feature type="compositionally biased region" description="Basic residues" evidence="1">
    <location>
        <begin position="1"/>
        <end position="14"/>
    </location>
</feature>
<sequence length="66" mass="7429">MKPKRDKKPKKSKRAQTNASKNGRPTKRVDEVIDRVLEGLSMGTPLTLICAEEGMPSPKTIYNWMA</sequence>
<dbReference type="InterPro" id="IPR048683">
    <property type="entry name" value="Sf6_terminase"/>
</dbReference>
<keyword evidence="4" id="KW-1185">Reference proteome</keyword>
<dbReference type="PROSITE" id="PS50835">
    <property type="entry name" value="IG_LIKE"/>
    <property type="match status" value="1"/>
</dbReference>
<feature type="region of interest" description="Disordered" evidence="1">
    <location>
        <begin position="1"/>
        <end position="28"/>
    </location>
</feature>
<name>A0A934VYL0_9BACT</name>
<evidence type="ECO:0000313" key="3">
    <source>
        <dbReference type="EMBL" id="MBK1884629.1"/>
    </source>
</evidence>
<comment type="caution">
    <text evidence="3">The sequence shown here is derived from an EMBL/GenBank/DDBJ whole genome shotgun (WGS) entry which is preliminary data.</text>
</comment>
<proteinExistence type="predicted"/>
<dbReference type="AlphaFoldDB" id="A0A934VYL0"/>
<protein>
    <recommendedName>
        <fullName evidence="2">Ig-like domain-containing protein</fullName>
    </recommendedName>
</protein>
<organism evidence="3 4">
    <name type="scientific">Luteolibacter pohnpeiensis</name>
    <dbReference type="NCBI Taxonomy" id="454153"/>
    <lineage>
        <taxon>Bacteria</taxon>
        <taxon>Pseudomonadati</taxon>
        <taxon>Verrucomicrobiota</taxon>
        <taxon>Verrucomicrobiia</taxon>
        <taxon>Verrucomicrobiales</taxon>
        <taxon>Verrucomicrobiaceae</taxon>
        <taxon>Luteolibacter</taxon>
    </lineage>
</organism>
<reference evidence="3" key="1">
    <citation type="submission" date="2021-01" db="EMBL/GenBank/DDBJ databases">
        <title>Modified the classification status of verrucomicrobia.</title>
        <authorList>
            <person name="Feng X."/>
        </authorList>
    </citation>
    <scope>NUCLEOTIDE SEQUENCE</scope>
    <source>
        <strain evidence="3">KCTC 22041</strain>
    </source>
</reference>
<accession>A0A934VYL0</accession>
<feature type="domain" description="Ig-like" evidence="2">
    <location>
        <begin position="25"/>
        <end position="66"/>
    </location>
</feature>
<evidence type="ECO:0000256" key="1">
    <source>
        <dbReference type="SAM" id="MobiDB-lite"/>
    </source>
</evidence>
<dbReference type="Gene3D" id="1.10.10.60">
    <property type="entry name" value="Homeodomain-like"/>
    <property type="match status" value="1"/>
</dbReference>
<feature type="non-terminal residue" evidence="3">
    <location>
        <position position="66"/>
    </location>
</feature>
<dbReference type="Pfam" id="PF20901">
    <property type="entry name" value="Sf6_terminase"/>
    <property type="match status" value="1"/>
</dbReference>
<evidence type="ECO:0000313" key="4">
    <source>
        <dbReference type="Proteomes" id="UP000603141"/>
    </source>
</evidence>
<dbReference type="InterPro" id="IPR007110">
    <property type="entry name" value="Ig-like_dom"/>
</dbReference>
<evidence type="ECO:0000259" key="2">
    <source>
        <dbReference type="PROSITE" id="PS50835"/>
    </source>
</evidence>